<dbReference type="GO" id="GO:0009897">
    <property type="term" value="C:external side of plasma membrane"/>
    <property type="evidence" value="ECO:0007669"/>
    <property type="project" value="TreeGrafter"/>
</dbReference>
<keyword evidence="4 13" id="KW-0732">Signal</keyword>
<feature type="domain" description="Ig-like" evidence="14">
    <location>
        <begin position="300"/>
        <end position="387"/>
    </location>
</feature>
<dbReference type="Gene3D" id="2.60.40.10">
    <property type="entry name" value="Immunoglobulins"/>
    <property type="match status" value="4"/>
</dbReference>
<evidence type="ECO:0000256" key="12">
    <source>
        <dbReference type="SAM" id="Phobius"/>
    </source>
</evidence>
<proteinExistence type="predicted"/>
<evidence type="ECO:0000256" key="4">
    <source>
        <dbReference type="ARBA" id="ARBA00022729"/>
    </source>
</evidence>
<keyword evidence="8" id="KW-1015">Disulfide bond</keyword>
<dbReference type="FunFam" id="2.60.40.10:FF:001308">
    <property type="entry name" value="Fc receptor like 4"/>
    <property type="match status" value="1"/>
</dbReference>
<feature type="signal peptide" evidence="13">
    <location>
        <begin position="1"/>
        <end position="16"/>
    </location>
</feature>
<keyword evidence="2" id="KW-1003">Cell membrane</keyword>
<feature type="domain" description="Ig-like" evidence="14">
    <location>
        <begin position="109"/>
        <end position="188"/>
    </location>
</feature>
<dbReference type="CDD" id="cd00096">
    <property type="entry name" value="Ig"/>
    <property type="match status" value="1"/>
</dbReference>
<keyword evidence="11" id="KW-0393">Immunoglobulin domain</keyword>
<dbReference type="GO" id="GO:0006955">
    <property type="term" value="P:immune response"/>
    <property type="evidence" value="ECO:0007669"/>
    <property type="project" value="TreeGrafter"/>
</dbReference>
<evidence type="ECO:0000256" key="1">
    <source>
        <dbReference type="ARBA" id="ARBA00004251"/>
    </source>
</evidence>
<name>A0A2Y9QIS7_TRIMA</name>
<keyword evidence="5" id="KW-0677">Repeat</keyword>
<dbReference type="InterPro" id="IPR036179">
    <property type="entry name" value="Ig-like_dom_sf"/>
</dbReference>
<evidence type="ECO:0000256" key="11">
    <source>
        <dbReference type="ARBA" id="ARBA00023319"/>
    </source>
</evidence>
<evidence type="ECO:0000256" key="3">
    <source>
        <dbReference type="ARBA" id="ARBA00022692"/>
    </source>
</evidence>
<dbReference type="SMART" id="SM00409">
    <property type="entry name" value="IG"/>
    <property type="match status" value="4"/>
</dbReference>
<dbReference type="Proteomes" id="UP000248480">
    <property type="component" value="Unplaced"/>
</dbReference>
<dbReference type="Pfam" id="PF13895">
    <property type="entry name" value="Ig_2"/>
    <property type="match status" value="1"/>
</dbReference>
<keyword evidence="10" id="KW-0325">Glycoprotein</keyword>
<evidence type="ECO:0000256" key="5">
    <source>
        <dbReference type="ARBA" id="ARBA00022737"/>
    </source>
</evidence>
<organism evidence="15 16">
    <name type="scientific">Trichechus manatus latirostris</name>
    <name type="common">Florida manatee</name>
    <dbReference type="NCBI Taxonomy" id="127582"/>
    <lineage>
        <taxon>Eukaryota</taxon>
        <taxon>Metazoa</taxon>
        <taxon>Chordata</taxon>
        <taxon>Craniata</taxon>
        <taxon>Vertebrata</taxon>
        <taxon>Euteleostomi</taxon>
        <taxon>Mammalia</taxon>
        <taxon>Eutheria</taxon>
        <taxon>Afrotheria</taxon>
        <taxon>Sirenia</taxon>
        <taxon>Trichechidae</taxon>
        <taxon>Trichechus</taxon>
    </lineage>
</organism>
<evidence type="ECO:0000256" key="6">
    <source>
        <dbReference type="ARBA" id="ARBA00022989"/>
    </source>
</evidence>
<comment type="subcellular location">
    <subcellularLocation>
        <location evidence="1">Cell membrane</location>
        <topology evidence="1">Single-pass type I membrane protein</topology>
    </subcellularLocation>
</comment>
<gene>
    <name evidence="16" type="primary">LOC101345775</name>
</gene>
<dbReference type="SMART" id="SM00408">
    <property type="entry name" value="IGc2"/>
    <property type="match status" value="4"/>
</dbReference>
<dbReference type="SUPFAM" id="SSF48726">
    <property type="entry name" value="Immunoglobulin"/>
    <property type="match status" value="4"/>
</dbReference>
<dbReference type="AlphaFoldDB" id="A0A2Y9QIS7"/>
<accession>A0A2Y9QIS7</accession>
<keyword evidence="7 12" id="KW-0472">Membrane</keyword>
<dbReference type="InterPro" id="IPR003599">
    <property type="entry name" value="Ig_sub"/>
</dbReference>
<dbReference type="GO" id="GO:0007166">
    <property type="term" value="P:cell surface receptor signaling pathway"/>
    <property type="evidence" value="ECO:0007669"/>
    <property type="project" value="TreeGrafter"/>
</dbReference>
<dbReference type="PANTHER" id="PTHR11481:SF101">
    <property type="entry name" value="FC RECEPTOR-LIKE PROTEIN 2"/>
    <property type="match status" value="1"/>
</dbReference>
<feature type="domain" description="Ig-like" evidence="14">
    <location>
        <begin position="202"/>
        <end position="292"/>
    </location>
</feature>
<dbReference type="InterPro" id="IPR007110">
    <property type="entry name" value="Ig-like_dom"/>
</dbReference>
<evidence type="ECO:0000313" key="16">
    <source>
        <dbReference type="RefSeq" id="XP_023581376.1"/>
    </source>
</evidence>
<dbReference type="RefSeq" id="XP_023581376.1">
    <property type="nucleotide sequence ID" value="XM_023725608.1"/>
</dbReference>
<keyword evidence="9" id="KW-0675">Receptor</keyword>
<dbReference type="InterPro" id="IPR003598">
    <property type="entry name" value="Ig_sub2"/>
</dbReference>
<sequence length="526" mass="58023">MLLCSLLVIFAPVSEQSDWPTLLAPSSVFEGDSIVLKCQVKQNRKIKTMSYYKDGRELFLSTYVSNFLIQRALFNDSGQYHCAISGQFIFSWKKTSEAVKIKVQELFPPPVLTVSPSQLTEGTPVTLTCETWLPPQRLDTELQFFFFREDQSLGPGWSRSPELQIPTIWSQDSGSYWCEAQTVTHRVKKQSLKSHIHVQRVPVANVSLETQPPGGQAIEGGKLVLFCSVSEGTGNITFSWHKDATETSLGNKTQHSLSAELEILAVRESDAGKYYCRADNGHRPIWSEVNVTVRIPVSRPVLTLGLSGAQATVGDTVELHCEVRRGSPPILYWFYHEDVILGNSSASFGGGASFNLSLTSEHSENYSCEASNGLRAQRSHVVTLNVTGPDGYRRDLVIAKTLGGLFGVLGFVAVALLFYYWYQKTSGGSSAYNASSPGSQESTYSSPLPAVEELQLMYANDETTHPSPLTVTEELQPAYMNVGAADTDVVYSQVWCTQQTEGSANIRKTFLEIKDSSAIYSEVKKA</sequence>
<keyword evidence="6 12" id="KW-1133">Transmembrane helix</keyword>
<evidence type="ECO:0000313" key="15">
    <source>
        <dbReference type="Proteomes" id="UP000248480"/>
    </source>
</evidence>
<evidence type="ECO:0000256" key="7">
    <source>
        <dbReference type="ARBA" id="ARBA00023136"/>
    </source>
</evidence>
<keyword evidence="3 12" id="KW-0812">Transmembrane</keyword>
<evidence type="ECO:0000256" key="8">
    <source>
        <dbReference type="ARBA" id="ARBA00023157"/>
    </source>
</evidence>
<evidence type="ECO:0000256" key="10">
    <source>
        <dbReference type="ARBA" id="ARBA00023180"/>
    </source>
</evidence>
<dbReference type="GO" id="GO:0004888">
    <property type="term" value="F:transmembrane signaling receptor activity"/>
    <property type="evidence" value="ECO:0007669"/>
    <property type="project" value="TreeGrafter"/>
</dbReference>
<feature type="domain" description="Ig-like" evidence="14">
    <location>
        <begin position="20"/>
        <end position="104"/>
    </location>
</feature>
<reference evidence="16" key="1">
    <citation type="submission" date="2025-08" db="UniProtKB">
        <authorList>
            <consortium name="RefSeq"/>
        </authorList>
    </citation>
    <scope>IDENTIFICATION</scope>
</reference>
<evidence type="ECO:0000256" key="9">
    <source>
        <dbReference type="ARBA" id="ARBA00023170"/>
    </source>
</evidence>
<dbReference type="InterPro" id="IPR013783">
    <property type="entry name" value="Ig-like_fold"/>
</dbReference>
<evidence type="ECO:0000256" key="13">
    <source>
        <dbReference type="SAM" id="SignalP"/>
    </source>
</evidence>
<dbReference type="InterPro" id="IPR050488">
    <property type="entry name" value="Ig_Fc_receptor"/>
</dbReference>
<dbReference type="FunFam" id="2.60.40.10:FF:000357">
    <property type="entry name" value="Fc receptor like 1"/>
    <property type="match status" value="1"/>
</dbReference>
<evidence type="ECO:0000256" key="2">
    <source>
        <dbReference type="ARBA" id="ARBA00022475"/>
    </source>
</evidence>
<dbReference type="PANTHER" id="PTHR11481">
    <property type="entry name" value="IMMUNOGLOBULIN FC RECEPTOR"/>
    <property type="match status" value="1"/>
</dbReference>
<protein>
    <submittedName>
        <fullName evidence="16">Fc receptor-like protein 2 isoform X2</fullName>
    </submittedName>
</protein>
<dbReference type="PROSITE" id="PS50835">
    <property type="entry name" value="IG_LIKE"/>
    <property type="match status" value="4"/>
</dbReference>
<evidence type="ECO:0000259" key="14">
    <source>
        <dbReference type="PROSITE" id="PS50835"/>
    </source>
</evidence>
<feature type="chain" id="PRO_5015910804" evidence="13">
    <location>
        <begin position="17"/>
        <end position="526"/>
    </location>
</feature>
<feature type="transmembrane region" description="Helical" evidence="12">
    <location>
        <begin position="402"/>
        <end position="422"/>
    </location>
</feature>
<dbReference type="GeneID" id="101345775"/>
<keyword evidence="15" id="KW-1185">Reference proteome</keyword>
<dbReference type="Pfam" id="PF13927">
    <property type="entry name" value="Ig_3"/>
    <property type="match status" value="3"/>
</dbReference>